<dbReference type="GeneID" id="94194187"/>
<gene>
    <name evidence="2" type="ORF">BcabD6B2_21410</name>
</gene>
<keyword evidence="3" id="KW-1185">Reference proteome</keyword>
<sequence length="363" mass="39955">MGAPKTQLTDWPEDLKEAIDWLAAVGGGFGGIAQKGWSSGKFTELETALMQLSDFEKSKEKIFGKSQLQGAIRGLANGLGYGFLGYQVQRGYEFSQDGIINKEGGNYKSTYDGAPWPQDSTELQQCALIFLGSAYVTYYFVTFLYWACSNKYSGPWKGLPLQDDQRPGKYLKAMGFTSTQLNGEKHGTQIAELLDSDYNGFTELNVSGPSYYSSYNYFQYLEKLNQKHKHVDWNYPLIGCYLLSHHYFSLKSENTDVKNAMDSIKKQFEKLRGYSKDDYSTLKQSIRIFLSKVTTFTPSTIATPSPQQPPSGGFNTSQDPSPSPAGPVAGTLTTLGLGGGAVAVYLLDLGGAKTLVNGILKIN</sequence>
<evidence type="ECO:0000313" key="3">
    <source>
        <dbReference type="Proteomes" id="UP001497744"/>
    </source>
</evidence>
<protein>
    <submittedName>
        <fullName evidence="2">Variant erythrocyte surface antigen-1 family protein</fullName>
    </submittedName>
</protein>
<dbReference type="Proteomes" id="UP001497744">
    <property type="component" value="Unassembled WGS sequence"/>
</dbReference>
<feature type="region of interest" description="Disordered" evidence="1">
    <location>
        <begin position="300"/>
        <end position="329"/>
    </location>
</feature>
<dbReference type="AlphaFoldDB" id="A0AAV4LS93"/>
<comment type="caution">
    <text evidence="2">The sequence shown here is derived from an EMBL/GenBank/DDBJ whole genome shotgun (WGS) entry which is preliminary data.</text>
</comment>
<organism evidence="2 3">
    <name type="scientific">Babesia caballi</name>
    <dbReference type="NCBI Taxonomy" id="5871"/>
    <lineage>
        <taxon>Eukaryota</taxon>
        <taxon>Sar</taxon>
        <taxon>Alveolata</taxon>
        <taxon>Apicomplexa</taxon>
        <taxon>Aconoidasida</taxon>
        <taxon>Piroplasmida</taxon>
        <taxon>Babesiidae</taxon>
        <taxon>Babesia</taxon>
    </lineage>
</organism>
<dbReference type="RefSeq" id="XP_067714775.1">
    <property type="nucleotide sequence ID" value="XM_067858674.1"/>
</dbReference>
<name>A0AAV4LS93_BABCB</name>
<dbReference type="EMBL" id="BPLF01000002">
    <property type="protein sequence ID" value="GIX62706.1"/>
    <property type="molecule type" value="Genomic_DNA"/>
</dbReference>
<evidence type="ECO:0000256" key="1">
    <source>
        <dbReference type="SAM" id="MobiDB-lite"/>
    </source>
</evidence>
<reference evidence="2 3" key="1">
    <citation type="submission" date="2021-06" db="EMBL/GenBank/DDBJ databases">
        <title>Genome sequence of Babesia caballi.</title>
        <authorList>
            <person name="Yamagishi J."/>
            <person name="Kidaka T."/>
            <person name="Ochi A."/>
        </authorList>
    </citation>
    <scope>NUCLEOTIDE SEQUENCE [LARGE SCALE GENOMIC DNA]</scope>
    <source>
        <strain evidence="2">USDA-D6B2</strain>
    </source>
</reference>
<evidence type="ECO:0000313" key="2">
    <source>
        <dbReference type="EMBL" id="GIX62706.1"/>
    </source>
</evidence>
<accession>A0AAV4LS93</accession>
<proteinExistence type="predicted"/>